<dbReference type="Pfam" id="PF14239">
    <property type="entry name" value="RRXRR"/>
    <property type="match status" value="1"/>
</dbReference>
<comment type="caution">
    <text evidence="3">The sequence shown here is derived from an EMBL/GenBank/DDBJ whole genome shotgun (WGS) entry which is preliminary data.</text>
</comment>
<dbReference type="Proteomes" id="UP000667802">
    <property type="component" value="Unassembled WGS sequence"/>
</dbReference>
<dbReference type="RefSeq" id="WP_243902623.1">
    <property type="nucleotide sequence ID" value="NZ_CAWQFN010000527.1"/>
</dbReference>
<evidence type="ECO:0000313" key="4">
    <source>
        <dbReference type="Proteomes" id="UP000667802"/>
    </source>
</evidence>
<proteinExistence type="predicted"/>
<gene>
    <name evidence="3" type="ORF">G7B40_029580</name>
</gene>
<feature type="domain" description="RRXRR" evidence="2">
    <location>
        <begin position="18"/>
        <end position="181"/>
    </location>
</feature>
<evidence type="ECO:0000259" key="2">
    <source>
        <dbReference type="Pfam" id="PF14239"/>
    </source>
</evidence>
<name>A0AAP5IFH7_9CYAN</name>
<feature type="compositionally biased region" description="Low complexity" evidence="1">
    <location>
        <begin position="1"/>
        <end position="15"/>
    </location>
</feature>
<keyword evidence="4" id="KW-1185">Reference proteome</keyword>
<sequence>MSQTDNKTTQTNNQTVRVPVLSPDGQPLMPTLPSRARRWLRDGKAKVAHNDLGIFQIQLISEPSGRNLQQISVGIDPGKKFSGVGVQSAKATLFKCHVILPFVNVTKKMTTRRILRRARRGRRINRNIAFNKRTHKQKRFSNRCNKKLPPSIKANRLLELRVFKEIVKIFPVSKVFYEYVEAKGSKGFSPVMVGQKVVIEWLKSLCANVQTRFGW</sequence>
<protein>
    <submittedName>
        <fullName evidence="3">RRXRR domain-containing protein</fullName>
    </submittedName>
</protein>
<dbReference type="InterPro" id="IPR025938">
    <property type="entry name" value="RRXRR_dom"/>
</dbReference>
<feature type="region of interest" description="Disordered" evidence="1">
    <location>
        <begin position="1"/>
        <end position="30"/>
    </location>
</feature>
<accession>A0AAP5IFH7</accession>
<organism evidence="3 4">
    <name type="scientific">Aetokthonos hydrillicola Thurmond2011</name>
    <dbReference type="NCBI Taxonomy" id="2712845"/>
    <lineage>
        <taxon>Bacteria</taxon>
        <taxon>Bacillati</taxon>
        <taxon>Cyanobacteriota</taxon>
        <taxon>Cyanophyceae</taxon>
        <taxon>Nostocales</taxon>
        <taxon>Hapalosiphonaceae</taxon>
        <taxon>Aetokthonos</taxon>
    </lineage>
</organism>
<dbReference type="EMBL" id="JAALHA020000019">
    <property type="protein sequence ID" value="MDR9898678.1"/>
    <property type="molecule type" value="Genomic_DNA"/>
</dbReference>
<evidence type="ECO:0000313" key="3">
    <source>
        <dbReference type="EMBL" id="MDR9898678.1"/>
    </source>
</evidence>
<dbReference type="AlphaFoldDB" id="A0AAP5IFH7"/>
<evidence type="ECO:0000256" key="1">
    <source>
        <dbReference type="SAM" id="MobiDB-lite"/>
    </source>
</evidence>
<reference evidence="4" key="1">
    <citation type="journal article" date="2021" name="Science">
        <title>Hunting the eagle killer: A cyanobacterial neurotoxin causes vacuolar myelinopathy.</title>
        <authorList>
            <person name="Breinlinger S."/>
            <person name="Phillips T.J."/>
            <person name="Haram B.N."/>
            <person name="Mares J."/>
            <person name="Martinez Yerena J.A."/>
            <person name="Hrouzek P."/>
            <person name="Sobotka R."/>
            <person name="Henderson W.M."/>
            <person name="Schmieder P."/>
            <person name="Williams S.M."/>
            <person name="Lauderdale J.D."/>
            <person name="Wilde H.D."/>
            <person name="Gerrin W."/>
            <person name="Kust A."/>
            <person name="Washington J.W."/>
            <person name="Wagner C."/>
            <person name="Geier B."/>
            <person name="Liebeke M."/>
            <person name="Enke H."/>
            <person name="Niedermeyer T.H.J."/>
            <person name="Wilde S.B."/>
        </authorList>
    </citation>
    <scope>NUCLEOTIDE SEQUENCE [LARGE SCALE GENOMIC DNA]</scope>
    <source>
        <strain evidence="4">Thurmond2011</strain>
    </source>
</reference>